<evidence type="ECO:0000313" key="2">
    <source>
        <dbReference type="Proteomes" id="UP000046067"/>
    </source>
</evidence>
<name>A0A655ZA65_VIBCL</name>
<gene>
    <name evidence="1" type="ORF">ERS013201_03120</name>
</gene>
<sequence length="34" mass="3953">MNRDHGIEIGFGCAHFHRDTKTLDHFINRKTDAV</sequence>
<accession>A0A655ZA65</accession>
<dbReference type="EMBL" id="CWQJ01000024">
    <property type="protein sequence ID" value="CSC63035.1"/>
    <property type="molecule type" value="Genomic_DNA"/>
</dbReference>
<evidence type="ECO:0000313" key="1">
    <source>
        <dbReference type="EMBL" id="CSC63035.1"/>
    </source>
</evidence>
<proteinExistence type="predicted"/>
<reference evidence="1 2" key="1">
    <citation type="submission" date="2015-07" db="EMBL/GenBank/DDBJ databases">
        <authorList>
            <consortium name="Pathogen Informatics"/>
        </authorList>
    </citation>
    <scope>NUCLEOTIDE SEQUENCE [LARGE SCALE GENOMIC DNA]</scope>
    <source>
        <strain evidence="1 2">A325</strain>
    </source>
</reference>
<dbReference type="Proteomes" id="UP000046067">
    <property type="component" value="Unassembled WGS sequence"/>
</dbReference>
<organism evidence="1 2">
    <name type="scientific">Vibrio cholerae</name>
    <dbReference type="NCBI Taxonomy" id="666"/>
    <lineage>
        <taxon>Bacteria</taxon>
        <taxon>Pseudomonadati</taxon>
        <taxon>Pseudomonadota</taxon>
        <taxon>Gammaproteobacteria</taxon>
        <taxon>Vibrionales</taxon>
        <taxon>Vibrionaceae</taxon>
        <taxon>Vibrio</taxon>
    </lineage>
</organism>
<protein>
    <submittedName>
        <fullName evidence="1">Uncharacterized protein</fullName>
    </submittedName>
</protein>
<dbReference type="AlphaFoldDB" id="A0A655ZA65"/>